<feature type="coiled-coil region" evidence="1">
    <location>
        <begin position="16"/>
        <end position="43"/>
    </location>
</feature>
<dbReference type="AlphaFoldDB" id="A0A7J9MSQ5"/>
<name>A0A7J9MSQ5_GOSSC</name>
<evidence type="ECO:0000256" key="1">
    <source>
        <dbReference type="SAM" id="Coils"/>
    </source>
</evidence>
<protein>
    <recommendedName>
        <fullName evidence="5">Retrotransposon gag domain-containing protein</fullName>
    </recommendedName>
</protein>
<evidence type="ECO:0000313" key="4">
    <source>
        <dbReference type="Proteomes" id="UP000593576"/>
    </source>
</evidence>
<proteinExistence type="predicted"/>
<evidence type="ECO:0000313" key="3">
    <source>
        <dbReference type="EMBL" id="MBA0873399.1"/>
    </source>
</evidence>
<gene>
    <name evidence="3" type="ORF">Goshw_001647</name>
</gene>
<reference evidence="3 4" key="1">
    <citation type="journal article" date="2019" name="Genome Biol. Evol.">
        <title>Insights into the evolution of the New World diploid cottons (Gossypium, subgenus Houzingenia) based on genome sequencing.</title>
        <authorList>
            <person name="Grover C.E."/>
            <person name="Arick M.A. 2nd"/>
            <person name="Thrash A."/>
            <person name="Conover J.L."/>
            <person name="Sanders W.S."/>
            <person name="Peterson D.G."/>
            <person name="Frelichowski J.E."/>
            <person name="Scheffler J.A."/>
            <person name="Scheffler B.E."/>
            <person name="Wendel J.F."/>
        </authorList>
    </citation>
    <scope>NUCLEOTIDE SEQUENCE [LARGE SCALE GENOMIC DNA]</scope>
    <source>
        <strain evidence="3">1</strain>
        <tissue evidence="3">Leaf</tissue>
    </source>
</reference>
<dbReference type="Proteomes" id="UP000593576">
    <property type="component" value="Unassembled WGS sequence"/>
</dbReference>
<feature type="region of interest" description="Disordered" evidence="2">
    <location>
        <begin position="151"/>
        <end position="170"/>
    </location>
</feature>
<comment type="caution">
    <text evidence="3">The sequence shown here is derived from an EMBL/GenBank/DDBJ whole genome shotgun (WGS) entry which is preliminary data.</text>
</comment>
<keyword evidence="4" id="KW-1185">Reference proteome</keyword>
<dbReference type="EMBL" id="JABFAF010000013">
    <property type="protein sequence ID" value="MBA0873399.1"/>
    <property type="molecule type" value="Genomic_DNA"/>
</dbReference>
<evidence type="ECO:0000256" key="2">
    <source>
        <dbReference type="SAM" id="MobiDB-lite"/>
    </source>
</evidence>
<sequence>MKGILNSTTIKLVERDDALEVMVSTLKEEIAELNRELTIYKAALSNGMLNLRLKQQAIDVPKPKKFKGARSTREVDKFLWEIKPIDEKCGGNAIGTSEEFQRKLKKQFYPQYIKNEARAKLYRLTQQGTVQKYVRVFTMAKANSFVELGPRKDKFKSSNPNKKGNDRGYHRKMNDISMVATMVVATMAMGNHKMGSEEVPMKLGTIVTRDNAKMANESEKKPVKCFSCSGLPRRLVEH</sequence>
<accession>A0A7J9MSQ5</accession>
<keyword evidence="1" id="KW-0175">Coiled coil</keyword>
<dbReference type="OrthoDB" id="1939000at2759"/>
<evidence type="ECO:0008006" key="5">
    <source>
        <dbReference type="Google" id="ProtNLM"/>
    </source>
</evidence>
<organism evidence="3 4">
    <name type="scientific">Gossypium schwendimanii</name>
    <name type="common">Cotton</name>
    <dbReference type="NCBI Taxonomy" id="34291"/>
    <lineage>
        <taxon>Eukaryota</taxon>
        <taxon>Viridiplantae</taxon>
        <taxon>Streptophyta</taxon>
        <taxon>Embryophyta</taxon>
        <taxon>Tracheophyta</taxon>
        <taxon>Spermatophyta</taxon>
        <taxon>Magnoliopsida</taxon>
        <taxon>eudicotyledons</taxon>
        <taxon>Gunneridae</taxon>
        <taxon>Pentapetalae</taxon>
        <taxon>rosids</taxon>
        <taxon>malvids</taxon>
        <taxon>Malvales</taxon>
        <taxon>Malvaceae</taxon>
        <taxon>Malvoideae</taxon>
        <taxon>Gossypium</taxon>
    </lineage>
</organism>